<dbReference type="SUPFAM" id="SSF48403">
    <property type="entry name" value="Ankyrin repeat"/>
    <property type="match status" value="1"/>
</dbReference>
<dbReference type="PRINTS" id="PR01415">
    <property type="entry name" value="ANKYRIN"/>
</dbReference>
<dbReference type="Pfam" id="PF12796">
    <property type="entry name" value="Ank_2"/>
    <property type="match status" value="4"/>
</dbReference>
<dbReference type="PROSITE" id="PS50088">
    <property type="entry name" value="ANK_REPEAT"/>
    <property type="match status" value="7"/>
</dbReference>
<feature type="repeat" description="ANK" evidence="3">
    <location>
        <begin position="711"/>
        <end position="743"/>
    </location>
</feature>
<dbReference type="InterPro" id="IPR002110">
    <property type="entry name" value="Ankyrin_rpt"/>
</dbReference>
<dbReference type="Proteomes" id="UP000544095">
    <property type="component" value="Unassembled WGS sequence"/>
</dbReference>
<sequence length="881" mass="98937">MDEQNDHLDTATGAPIVNITRKCLQRFDLIEKTHHEDLIQHLINAPRSRRLQRSSFSFPGLRNYFTRWIHEYGALSPLDLSLDEKLKGLNHLFSIVNRYLEWILRELDRLANIPRSATASPSATHDDHLLLWQEASMSIEDAVEHLHSVSHEMRRLSPQQLEDMLTTTETEEHTAFRENMIALVGRRFPAAPKDLCDLLGKSIAARRRMLLQAQARERSANSPSQGNNTRSRPKAAINQTGRRTQSAGPSSSTSVTRASLQSNPHASILEQVQGPSREALRRVMSNFTTPQHDSSDYPPVPNVSQGQAAVQCPFCFVVWEQTNSESVNLGLWKLHIDEHIKPYSCLFPRCAISLTFFVHQQEWEDHMESEHSSDWLREVHTKQWYCDSGHESTFTFELEAQWKEHVLDPASHPERKETPNQSQLTTLSQLSRRRVLRDMYVCLLCERVPEEVQQKLQTGHDDSADLHHCVMSHVATHLKSLSLLAVPCLREAADETAQLDQDSVVSTKGQTNELLNDDSLLELRTAASDIPPGQSSDLNIQEGWDDDFFGYRQPNEAPESARRSWTDYLPRYRYEQDPEVLKLLGSYPVPKHMGSSETQTATTDVDFQDDEGQTALSLAAQEDDIETMKRLISMGADIELADRDGKTPLCWAAAEGKESAVKFLIDKGAQIEATEHIYGRTSLSWAAARGHASVVQVLCMHGAQVNALDKSNRTPMSWAASRGNEETLQLLLDAGAEFKSRDSDFSRTPLHWAATRNRAKNASLLLQYGAEIEAVDESSKTPLCLASQDGYAAVVEVLLKNGADIETLDPKYAQTPLSLASGGGYEDVVQLLLKHGAKIDAKDSQGKTARDWALEEIQDEIVKLLEAHQSDRVALAYRKTV</sequence>
<protein>
    <submittedName>
        <fullName evidence="5">Ankyrin repeat</fullName>
    </submittedName>
</protein>
<feature type="repeat" description="ANK" evidence="3">
    <location>
        <begin position="644"/>
        <end position="676"/>
    </location>
</feature>
<evidence type="ECO:0000256" key="4">
    <source>
        <dbReference type="SAM" id="MobiDB-lite"/>
    </source>
</evidence>
<dbReference type="SMART" id="SM00248">
    <property type="entry name" value="ANK"/>
    <property type="match status" value="8"/>
</dbReference>
<dbReference type="PANTHER" id="PTHR24189">
    <property type="entry name" value="MYOTROPHIN"/>
    <property type="match status" value="1"/>
</dbReference>
<evidence type="ECO:0000313" key="5">
    <source>
        <dbReference type="EMBL" id="KAF5584153.1"/>
    </source>
</evidence>
<feature type="compositionally biased region" description="Polar residues" evidence="4">
    <location>
        <begin position="237"/>
        <end position="265"/>
    </location>
</feature>
<reference evidence="5 6" key="1">
    <citation type="submission" date="2020-05" db="EMBL/GenBank/DDBJ databases">
        <title>Identification and distribution of gene clusters putatively required for synthesis of sphingolipid metabolism inhibitors in phylogenetically diverse species of the filamentous fungus Fusarium.</title>
        <authorList>
            <person name="Kim H.-S."/>
            <person name="Busman M."/>
            <person name="Brown D.W."/>
            <person name="Divon H."/>
            <person name="Uhlig S."/>
            <person name="Proctor R.H."/>
        </authorList>
    </citation>
    <scope>NUCLEOTIDE SEQUENCE [LARGE SCALE GENOMIC DNA]</scope>
    <source>
        <strain evidence="5 6">NRRL 25211</strain>
    </source>
</reference>
<proteinExistence type="predicted"/>
<keyword evidence="2 3" id="KW-0040">ANK repeat</keyword>
<evidence type="ECO:0000313" key="6">
    <source>
        <dbReference type="Proteomes" id="UP000544095"/>
    </source>
</evidence>
<dbReference type="GO" id="GO:0005634">
    <property type="term" value="C:nucleus"/>
    <property type="evidence" value="ECO:0007669"/>
    <property type="project" value="TreeGrafter"/>
</dbReference>
<dbReference type="PROSITE" id="PS50297">
    <property type="entry name" value="ANK_REP_REGION"/>
    <property type="match status" value="7"/>
</dbReference>
<evidence type="ECO:0000256" key="2">
    <source>
        <dbReference type="ARBA" id="ARBA00023043"/>
    </source>
</evidence>
<dbReference type="PANTHER" id="PTHR24189:SF50">
    <property type="entry name" value="ANKYRIN REPEAT AND SOCS BOX PROTEIN 2"/>
    <property type="match status" value="1"/>
</dbReference>
<feature type="compositionally biased region" description="Polar residues" evidence="4">
    <location>
        <begin position="220"/>
        <end position="230"/>
    </location>
</feature>
<evidence type="ECO:0000256" key="3">
    <source>
        <dbReference type="PROSITE-ProRule" id="PRU00023"/>
    </source>
</evidence>
<dbReference type="AlphaFoldDB" id="A0A8H5P106"/>
<gene>
    <name evidence="5" type="ORF">FPANT_7965</name>
</gene>
<dbReference type="Gene3D" id="1.25.40.20">
    <property type="entry name" value="Ankyrin repeat-containing domain"/>
    <property type="match status" value="1"/>
</dbReference>
<organism evidence="5 6">
    <name type="scientific">Fusarium pseudoanthophilum</name>
    <dbReference type="NCBI Taxonomy" id="48495"/>
    <lineage>
        <taxon>Eukaryota</taxon>
        <taxon>Fungi</taxon>
        <taxon>Dikarya</taxon>
        <taxon>Ascomycota</taxon>
        <taxon>Pezizomycotina</taxon>
        <taxon>Sordariomycetes</taxon>
        <taxon>Hypocreomycetidae</taxon>
        <taxon>Hypocreales</taxon>
        <taxon>Nectriaceae</taxon>
        <taxon>Fusarium</taxon>
        <taxon>Fusarium fujikuroi species complex</taxon>
    </lineage>
</organism>
<feature type="region of interest" description="Disordered" evidence="4">
    <location>
        <begin position="214"/>
        <end position="275"/>
    </location>
</feature>
<name>A0A8H5P106_9HYPO</name>
<feature type="repeat" description="ANK" evidence="3">
    <location>
        <begin position="778"/>
        <end position="810"/>
    </location>
</feature>
<comment type="caution">
    <text evidence="5">The sequence shown here is derived from an EMBL/GenBank/DDBJ whole genome shotgun (WGS) entry which is preliminary data.</text>
</comment>
<dbReference type="InterPro" id="IPR050745">
    <property type="entry name" value="Multifunctional_regulatory"/>
</dbReference>
<feature type="repeat" description="ANK" evidence="3">
    <location>
        <begin position="611"/>
        <end position="643"/>
    </location>
</feature>
<keyword evidence="1" id="KW-0677">Repeat</keyword>
<evidence type="ECO:0000256" key="1">
    <source>
        <dbReference type="ARBA" id="ARBA00022737"/>
    </source>
</evidence>
<dbReference type="InterPro" id="IPR036770">
    <property type="entry name" value="Ankyrin_rpt-contain_sf"/>
</dbReference>
<keyword evidence="6" id="KW-1185">Reference proteome</keyword>
<feature type="repeat" description="ANK" evidence="3">
    <location>
        <begin position="812"/>
        <end position="844"/>
    </location>
</feature>
<dbReference type="EMBL" id="JAAOAR010000390">
    <property type="protein sequence ID" value="KAF5584153.1"/>
    <property type="molecule type" value="Genomic_DNA"/>
</dbReference>
<feature type="repeat" description="ANK" evidence="3">
    <location>
        <begin position="745"/>
        <end position="777"/>
    </location>
</feature>
<dbReference type="GO" id="GO:0005737">
    <property type="term" value="C:cytoplasm"/>
    <property type="evidence" value="ECO:0007669"/>
    <property type="project" value="TreeGrafter"/>
</dbReference>
<feature type="repeat" description="ANK" evidence="3">
    <location>
        <begin position="678"/>
        <end position="710"/>
    </location>
</feature>
<accession>A0A8H5P106</accession>